<protein>
    <submittedName>
        <fullName evidence="2">Uncharacterized protein</fullName>
    </submittedName>
</protein>
<accession>C5BZ02</accession>
<keyword evidence="1" id="KW-0472">Membrane</keyword>
<keyword evidence="1" id="KW-1133">Transmembrane helix</keyword>
<feature type="transmembrane region" description="Helical" evidence="1">
    <location>
        <begin position="81"/>
        <end position="101"/>
    </location>
</feature>
<evidence type="ECO:0000313" key="2">
    <source>
        <dbReference type="EMBL" id="ACQ81117.1"/>
    </source>
</evidence>
<evidence type="ECO:0000256" key="1">
    <source>
        <dbReference type="SAM" id="Phobius"/>
    </source>
</evidence>
<feature type="transmembrane region" description="Helical" evidence="1">
    <location>
        <begin position="46"/>
        <end position="75"/>
    </location>
</feature>
<feature type="transmembrane region" description="Helical" evidence="1">
    <location>
        <begin position="121"/>
        <end position="144"/>
    </location>
</feature>
<feature type="transmembrane region" description="Helical" evidence="1">
    <location>
        <begin position="150"/>
        <end position="173"/>
    </location>
</feature>
<dbReference type="AlphaFoldDB" id="C5BZ02"/>
<reference evidence="2 3" key="1">
    <citation type="journal article" date="2009" name="Stand. Genomic Sci.">
        <title>Complete genome sequence of Beutenbergia cavernae type strain (HKI 0122).</title>
        <authorList>
            <person name="Land M."/>
            <person name="Pukall R."/>
            <person name="Abt B."/>
            <person name="Goker M."/>
            <person name="Rohde M."/>
            <person name="Glavina Del Rio T."/>
            <person name="Tice H."/>
            <person name="Copeland A."/>
            <person name="Cheng J.F."/>
            <person name="Lucas S."/>
            <person name="Chen F."/>
            <person name="Nolan M."/>
            <person name="Bruce D."/>
            <person name="Goodwin L."/>
            <person name="Pitluck S."/>
            <person name="Ivanova N."/>
            <person name="Mavromatis K."/>
            <person name="Ovchinnikova G."/>
            <person name="Pati A."/>
            <person name="Chen A."/>
            <person name="Palaniappan K."/>
            <person name="Hauser L."/>
            <person name="Chang Y.J."/>
            <person name="Jefferies C.C."/>
            <person name="Saunders E."/>
            <person name="Brettin T."/>
            <person name="Detter J.C."/>
            <person name="Han C."/>
            <person name="Chain P."/>
            <person name="Bristow J."/>
            <person name="Eisen J.A."/>
            <person name="Markowitz V."/>
            <person name="Hugenholtz P."/>
            <person name="Kyrpides N.C."/>
            <person name="Klenk H.P."/>
            <person name="Lapidus A."/>
        </authorList>
    </citation>
    <scope>NUCLEOTIDE SEQUENCE [LARGE SCALE GENOMIC DNA]</scope>
    <source>
        <strain evidence="3">ATCC BAA-8 / DSM 12333 / NBRC 16432</strain>
    </source>
</reference>
<sequence>MSTNHGLPPVELSAGRVVRGWVVRLATCLAALGASFATVPQLGELVLLALAIAVIAVRPGSGITGVWLAGLGIVLLRDPEILAPPLLAALVLGAHATHYLARFAGVGPRAAVQLAALRVDLPVALAAQATIQVLAFLAGALARAEAPGQAAWFALAGVLALLGVTALLLPPLVRAARG</sequence>
<dbReference type="KEGG" id="bcv:Bcav_2872"/>
<dbReference type="Proteomes" id="UP000007962">
    <property type="component" value="Chromosome"/>
</dbReference>
<name>C5BZ02_BEUC1</name>
<dbReference type="HOGENOM" id="CLU_1507794_0_0_11"/>
<dbReference type="RefSeq" id="WP_015883357.1">
    <property type="nucleotide sequence ID" value="NC_012669.1"/>
</dbReference>
<feature type="transmembrane region" description="Helical" evidence="1">
    <location>
        <begin position="20"/>
        <end position="39"/>
    </location>
</feature>
<keyword evidence="1" id="KW-0812">Transmembrane</keyword>
<keyword evidence="3" id="KW-1185">Reference proteome</keyword>
<gene>
    <name evidence="2" type="ordered locus">Bcav_2872</name>
</gene>
<evidence type="ECO:0000313" key="3">
    <source>
        <dbReference type="Proteomes" id="UP000007962"/>
    </source>
</evidence>
<proteinExistence type="predicted"/>
<organism evidence="2 3">
    <name type="scientific">Beutenbergia cavernae (strain ATCC BAA-8 / DSM 12333 / CCUG 43141 / JCM 11478 / NBRC 16432 / NCIMB 13614 / HKI 0122)</name>
    <dbReference type="NCBI Taxonomy" id="471853"/>
    <lineage>
        <taxon>Bacteria</taxon>
        <taxon>Bacillati</taxon>
        <taxon>Actinomycetota</taxon>
        <taxon>Actinomycetes</taxon>
        <taxon>Micrococcales</taxon>
        <taxon>Beutenbergiaceae</taxon>
        <taxon>Beutenbergia</taxon>
    </lineage>
</organism>
<dbReference type="EMBL" id="CP001618">
    <property type="protein sequence ID" value="ACQ81117.1"/>
    <property type="molecule type" value="Genomic_DNA"/>
</dbReference>
<dbReference type="STRING" id="471853.Bcav_2872"/>